<feature type="region of interest" description="Disordered" evidence="1">
    <location>
        <begin position="1"/>
        <end position="601"/>
    </location>
</feature>
<feature type="compositionally biased region" description="Acidic residues" evidence="1">
    <location>
        <begin position="219"/>
        <end position="235"/>
    </location>
</feature>
<feature type="compositionally biased region" description="Acidic residues" evidence="1">
    <location>
        <begin position="391"/>
        <end position="402"/>
    </location>
</feature>
<feature type="compositionally biased region" description="Polar residues" evidence="1">
    <location>
        <begin position="12"/>
        <end position="21"/>
    </location>
</feature>
<feature type="compositionally biased region" description="Polar residues" evidence="1">
    <location>
        <begin position="122"/>
        <end position="142"/>
    </location>
</feature>
<feature type="compositionally biased region" description="Low complexity" evidence="1">
    <location>
        <begin position="295"/>
        <end position="307"/>
    </location>
</feature>
<feature type="region of interest" description="Disordered" evidence="1">
    <location>
        <begin position="827"/>
        <end position="872"/>
    </location>
</feature>
<feature type="compositionally biased region" description="Acidic residues" evidence="1">
    <location>
        <begin position="56"/>
        <end position="68"/>
    </location>
</feature>
<evidence type="ECO:0000256" key="1">
    <source>
        <dbReference type="SAM" id="MobiDB-lite"/>
    </source>
</evidence>
<evidence type="ECO:0000313" key="3">
    <source>
        <dbReference type="Proteomes" id="UP001583177"/>
    </source>
</evidence>
<dbReference type="EMBL" id="JAWRVE010000043">
    <property type="protein sequence ID" value="KAL1868916.1"/>
    <property type="molecule type" value="Genomic_DNA"/>
</dbReference>
<protein>
    <recommendedName>
        <fullName evidence="4">AT hook domain-containing protein</fullName>
    </recommendedName>
</protein>
<evidence type="ECO:0008006" key="4">
    <source>
        <dbReference type="Google" id="ProtNLM"/>
    </source>
</evidence>
<feature type="compositionally biased region" description="Basic residues" evidence="1">
    <location>
        <begin position="253"/>
        <end position="264"/>
    </location>
</feature>
<feature type="region of interest" description="Disordered" evidence="1">
    <location>
        <begin position="677"/>
        <end position="696"/>
    </location>
</feature>
<keyword evidence="3" id="KW-1185">Reference proteome</keyword>
<organism evidence="2 3">
    <name type="scientific">Diaporthe australafricana</name>
    <dbReference type="NCBI Taxonomy" id="127596"/>
    <lineage>
        <taxon>Eukaryota</taxon>
        <taxon>Fungi</taxon>
        <taxon>Dikarya</taxon>
        <taxon>Ascomycota</taxon>
        <taxon>Pezizomycotina</taxon>
        <taxon>Sordariomycetes</taxon>
        <taxon>Sordariomycetidae</taxon>
        <taxon>Diaporthales</taxon>
        <taxon>Diaporthaceae</taxon>
        <taxon>Diaporthe</taxon>
    </lineage>
</organism>
<feature type="compositionally biased region" description="Basic and acidic residues" evidence="1">
    <location>
        <begin position="268"/>
        <end position="289"/>
    </location>
</feature>
<feature type="compositionally biased region" description="Basic and acidic residues" evidence="1">
    <location>
        <begin position="177"/>
        <end position="191"/>
    </location>
</feature>
<feature type="region of interest" description="Disordered" evidence="1">
    <location>
        <begin position="884"/>
        <end position="939"/>
    </location>
</feature>
<feature type="compositionally biased region" description="Basic and acidic residues" evidence="1">
    <location>
        <begin position="827"/>
        <end position="838"/>
    </location>
</feature>
<feature type="compositionally biased region" description="Basic and acidic residues" evidence="1">
    <location>
        <begin position="69"/>
        <end position="80"/>
    </location>
</feature>
<feature type="compositionally biased region" description="Basic and acidic residues" evidence="1">
    <location>
        <begin position="966"/>
        <end position="980"/>
    </location>
</feature>
<dbReference type="Proteomes" id="UP001583177">
    <property type="component" value="Unassembled WGS sequence"/>
</dbReference>
<feature type="compositionally biased region" description="Low complexity" evidence="1">
    <location>
        <begin position="241"/>
        <end position="252"/>
    </location>
</feature>
<feature type="region of interest" description="Disordered" evidence="1">
    <location>
        <begin position="613"/>
        <end position="670"/>
    </location>
</feature>
<feature type="compositionally biased region" description="Basic and acidic residues" evidence="1">
    <location>
        <begin position="329"/>
        <end position="364"/>
    </location>
</feature>
<sequence>MDTPNADVVKDSQASGPNITPGSVGWVSPLASQHAWTGPPPRRRQVQQKAKASFLADDDEQDEDDFNDVFDRSPDHHDDGLELESTTPGRDSEQDRDLDEDHDLYAESPAYRASQAFRLPPQSAQPAQKSNMSETSDESSVFQALKKPSTTAATSHTPSRIPEPPEKSKQKQNRALATREKTATKDKKETPAKLTTTRPKKAAGKSIANSKVKLSALEVEIETETGDSDVQEPPDYDYSLPASNSSSPAAAPAKKKATAKRQPAKKQPAKEQPAKEQPAKEQPAKEQPAKKPATKTKPSAPKAKSAAGVRAKNTKPAPASIHPSLEADLSDKDNNEDATLLEEHPSASEELHDAKMPLQTRHEQLQSSKSATANKTQDVVMISSNSSDPFSESDNEDDEDFECSNVKAPSNAGRKTRATTQIQAAKEPNKTADGHTAAVSNSRRHAFEDETGDVFVPETSKRLPNNLPPKRSAAGNTKVPATREKPRVGPVKDTMSSKERIEGKSAEEIHATASRITKNKAQMKEAVNLPSDANGAEKGEANDLGQTAEPVKPAKYSHRKPNIIAFGLTGPKNNGKSHKTTTTTNSRPELKQADLSTEEQQTAVMAQLHRSVQISTKAKSKGTPQDDESFANGFVDHPEGDSRRAAKTTHSTTIERINPSSPRLPKMNTERVVAQRFDTEATGTTYEAERSDAPDRSVAVDAEADVVLEDSASVVSDSQQDPINKSAAYSDEFGDENMSNPLAHVNPERPRMRDQRTILGEVGIMFSNYPKVASAAIPRPLKRKLPVIKTIQARSPIRISTALDPISAATNLPSEDHERFAKKARYRSDNAVRDDQDAIRASNFAGRSDRLHRKTGGDSSDDVFGPGKEGQAVRSSAFVQRLISQESTERERDQDQPKAAALRPADGRAGSRRHPAGIPYSAADQSAAPEALHRPYVGPKSNDIEQRVLAALVPEKMQDVSPWPLDDDRSKRFGVGDDRNSWPTNPLDQERASDLDTQNRAWKKASEPYADSLGETMHKIVNTILLGLKTKEAAIGDVIQDYRTDGKRIVKRIADKHKKERAQVIQEQERIRLGHIQILGEARRLAGTLKGKLESVDLDKTMSIARKDASSNGLKRLRQAMTDA</sequence>
<accession>A0ABR3WZN8</accession>
<reference evidence="2 3" key="1">
    <citation type="journal article" date="2024" name="IMA Fungus">
        <title>IMA Genome - F19 : A genome assembly and annotation guide to empower mycologists, including annotated draft genome sequences of Ceratocystis pirilliformis, Diaporthe australafricana, Fusarium ophioides, Paecilomyces lecythidis, and Sporothrix stenoceras.</title>
        <authorList>
            <person name="Aylward J."/>
            <person name="Wilson A.M."/>
            <person name="Visagie C.M."/>
            <person name="Spraker J."/>
            <person name="Barnes I."/>
            <person name="Buitendag C."/>
            <person name="Ceriani C."/>
            <person name="Del Mar Angel L."/>
            <person name="du Plessis D."/>
            <person name="Fuchs T."/>
            <person name="Gasser K."/>
            <person name="Kramer D."/>
            <person name="Li W."/>
            <person name="Munsamy K."/>
            <person name="Piso A."/>
            <person name="Price J.L."/>
            <person name="Sonnekus B."/>
            <person name="Thomas C."/>
            <person name="van der Nest A."/>
            <person name="van Dijk A."/>
            <person name="van Heerden A."/>
            <person name="van Vuuren N."/>
            <person name="Yilmaz N."/>
            <person name="Duong T.A."/>
            <person name="van der Merwe N.A."/>
            <person name="Wingfield M.J."/>
            <person name="Wingfield B.D."/>
        </authorList>
    </citation>
    <scope>NUCLEOTIDE SEQUENCE [LARGE SCALE GENOMIC DNA]</scope>
    <source>
        <strain evidence="2 3">CMW 18300</strain>
    </source>
</reference>
<evidence type="ECO:0000313" key="2">
    <source>
        <dbReference type="EMBL" id="KAL1868916.1"/>
    </source>
</evidence>
<feature type="compositionally biased region" description="Basic and acidic residues" evidence="1">
    <location>
        <begin position="887"/>
        <end position="896"/>
    </location>
</feature>
<feature type="compositionally biased region" description="Polar residues" evidence="1">
    <location>
        <begin position="365"/>
        <end position="377"/>
    </location>
</feature>
<feature type="region of interest" description="Disordered" evidence="1">
    <location>
        <begin position="960"/>
        <end position="995"/>
    </location>
</feature>
<feature type="compositionally biased region" description="Basic and acidic residues" evidence="1">
    <location>
        <begin position="495"/>
        <end position="510"/>
    </location>
</feature>
<comment type="caution">
    <text evidence="2">The sequence shown here is derived from an EMBL/GenBank/DDBJ whole genome shotgun (WGS) entry which is preliminary data.</text>
</comment>
<proteinExistence type="predicted"/>
<feature type="compositionally biased region" description="Polar residues" evidence="1">
    <location>
        <begin position="648"/>
        <end position="661"/>
    </location>
</feature>
<feature type="compositionally biased region" description="Low complexity" evidence="1">
    <location>
        <begin position="148"/>
        <end position="159"/>
    </location>
</feature>
<name>A0ABR3WZN8_9PEZI</name>
<gene>
    <name evidence="2" type="ORF">Daus18300_005752</name>
</gene>